<accession>A0ABV1GEA1</accession>
<keyword evidence="4" id="KW-1185">Reference proteome</keyword>
<sequence length="133" mass="15242">MNNAGLSLFLRVDLVVGVLLYLGVILWLLKKNKLTVRYSIIWFMSGFVLLLFALFPYIVLVLRDLLHVEMAVNLVFMIVLAFVLLILLSLSSVVSGFSEKIKRLSQHNALLEHRVRELERKLEELSKDSDSVN</sequence>
<dbReference type="Pfam" id="PF10066">
    <property type="entry name" value="DUF2304"/>
    <property type="match status" value="1"/>
</dbReference>
<name>A0ABV1GEA1_9FIRM</name>
<gene>
    <name evidence="3" type="ORF">WMO24_05165</name>
</gene>
<feature type="transmembrane region" description="Helical" evidence="2">
    <location>
        <begin position="41"/>
        <end position="62"/>
    </location>
</feature>
<evidence type="ECO:0000256" key="2">
    <source>
        <dbReference type="SAM" id="Phobius"/>
    </source>
</evidence>
<dbReference type="RefSeq" id="WP_349215258.1">
    <property type="nucleotide sequence ID" value="NZ_JBBMFA010000069.1"/>
</dbReference>
<feature type="transmembrane region" description="Helical" evidence="2">
    <location>
        <begin position="6"/>
        <end position="29"/>
    </location>
</feature>
<keyword evidence="1" id="KW-0175">Coiled coil</keyword>
<protein>
    <submittedName>
        <fullName evidence="3">DUF2304 domain-containing protein</fullName>
    </submittedName>
</protein>
<feature type="transmembrane region" description="Helical" evidence="2">
    <location>
        <begin position="74"/>
        <end position="97"/>
    </location>
</feature>
<feature type="coiled-coil region" evidence="1">
    <location>
        <begin position="101"/>
        <end position="128"/>
    </location>
</feature>
<keyword evidence="2" id="KW-0472">Membrane</keyword>
<reference evidence="3 4" key="1">
    <citation type="submission" date="2024-03" db="EMBL/GenBank/DDBJ databases">
        <title>Human intestinal bacterial collection.</title>
        <authorList>
            <person name="Pauvert C."/>
            <person name="Hitch T.C.A."/>
            <person name="Clavel T."/>
        </authorList>
    </citation>
    <scope>NUCLEOTIDE SEQUENCE [LARGE SCALE GENOMIC DNA]</scope>
    <source>
        <strain evidence="3 4">CLA-JM-H11</strain>
    </source>
</reference>
<dbReference type="InterPro" id="IPR019277">
    <property type="entry name" value="DUF2304"/>
</dbReference>
<evidence type="ECO:0000313" key="3">
    <source>
        <dbReference type="EMBL" id="MEQ2519823.1"/>
    </source>
</evidence>
<keyword evidence="2" id="KW-0812">Transmembrane</keyword>
<dbReference type="Proteomes" id="UP001477672">
    <property type="component" value="Unassembled WGS sequence"/>
</dbReference>
<evidence type="ECO:0000256" key="1">
    <source>
        <dbReference type="SAM" id="Coils"/>
    </source>
</evidence>
<evidence type="ECO:0000313" key="4">
    <source>
        <dbReference type="Proteomes" id="UP001477672"/>
    </source>
</evidence>
<dbReference type="EMBL" id="JBBMFA010000069">
    <property type="protein sequence ID" value="MEQ2519823.1"/>
    <property type="molecule type" value="Genomic_DNA"/>
</dbReference>
<comment type="caution">
    <text evidence="3">The sequence shown here is derived from an EMBL/GenBank/DDBJ whole genome shotgun (WGS) entry which is preliminary data.</text>
</comment>
<organism evidence="3 4">
    <name type="scientific">Ruthenibacterium intestinale</name>
    <dbReference type="NCBI Taxonomy" id="3133163"/>
    <lineage>
        <taxon>Bacteria</taxon>
        <taxon>Bacillati</taxon>
        <taxon>Bacillota</taxon>
        <taxon>Clostridia</taxon>
        <taxon>Eubacteriales</taxon>
        <taxon>Oscillospiraceae</taxon>
        <taxon>Ruthenibacterium</taxon>
    </lineage>
</organism>
<proteinExistence type="predicted"/>
<keyword evidence="2" id="KW-1133">Transmembrane helix</keyword>